<proteinExistence type="predicted"/>
<reference evidence="1 2" key="1">
    <citation type="submission" date="2019-02" db="EMBL/GenBank/DDBJ databases">
        <authorList>
            <person name="Khodamoradi S."/>
            <person name="Hahnke R.L."/>
            <person name="Kaempfer P."/>
            <person name="Schumann P."/>
            <person name="Rohde M."/>
            <person name="Steinert M."/>
            <person name="Luzhetskyy A."/>
            <person name="Wink J."/>
            <person name="Ruckert C."/>
        </authorList>
    </citation>
    <scope>NUCLEOTIDE SEQUENCE [LARGE SCALE GENOMIC DNA]</scope>
    <source>
        <strain evidence="1 2">M2</strain>
    </source>
</reference>
<dbReference type="KEGG" id="strr:EKD16_08975"/>
<gene>
    <name evidence="1" type="ORF">EKD16_08975</name>
</gene>
<organism evidence="1 2">
    <name type="scientific">Streptomonospora litoralis</name>
    <dbReference type="NCBI Taxonomy" id="2498135"/>
    <lineage>
        <taxon>Bacteria</taxon>
        <taxon>Bacillati</taxon>
        <taxon>Actinomycetota</taxon>
        <taxon>Actinomycetes</taxon>
        <taxon>Streptosporangiales</taxon>
        <taxon>Nocardiopsidaceae</taxon>
        <taxon>Streptomonospora</taxon>
    </lineage>
</organism>
<dbReference type="AlphaFoldDB" id="A0A4P6Q3V9"/>
<dbReference type="Proteomes" id="UP000292235">
    <property type="component" value="Chromosome"/>
</dbReference>
<keyword evidence="2" id="KW-1185">Reference proteome</keyword>
<name>A0A4P6Q3V9_9ACTN</name>
<sequence>MSTGPLAGGQPAPQAGAGAAPAGAPVLYAALLDDAALFPPGDAPMAEAVAAHRRYRLGAQAPLTGPFVVPADRLAELAELAEEAGADAAAPLRVCVTVPEGPGGVGRALQQAASMPALEPVAAEVAAGAPDDDRQAAADTARAAAALDAHLPAGAAGCVELPRGADPRRVLDALAGSGHRAKLRTGGVRAPDFPGESELADALCAAVERGRALKCTAGLHNAVRHTAAGTGFEHHGFVNVLLAVHAAVQGAGAAEVAGVLALRDGARAAAHAAALGAADARAVRALFTSIGTCSVLEPLGDLVGLGLLSPAVLE</sequence>
<evidence type="ECO:0000313" key="2">
    <source>
        <dbReference type="Proteomes" id="UP000292235"/>
    </source>
</evidence>
<evidence type="ECO:0000313" key="1">
    <source>
        <dbReference type="EMBL" id="QBI53589.1"/>
    </source>
</evidence>
<accession>A0A4P6Q3V9</accession>
<protein>
    <submittedName>
        <fullName evidence="1">Uncharacterized protein</fullName>
    </submittedName>
</protein>
<dbReference type="EMBL" id="CP036455">
    <property type="protein sequence ID" value="QBI53589.1"/>
    <property type="molecule type" value="Genomic_DNA"/>
</dbReference>